<evidence type="ECO:0000256" key="1">
    <source>
        <dbReference type="ARBA" id="ARBA00022670"/>
    </source>
</evidence>
<reference evidence="6 7" key="1">
    <citation type="journal article" date="2022" name="Res Sq">
        <title>Evolution of multicellular longitudinally dividing oral cavity symbionts (Neisseriaceae).</title>
        <authorList>
            <person name="Nyongesa S."/>
            <person name="Weber P."/>
            <person name="Bernet E."/>
            <person name="Pullido F."/>
            <person name="Nieckarz M."/>
            <person name="Delaby M."/>
            <person name="Nieves C."/>
            <person name="Viehboeck T."/>
            <person name="Krause N."/>
            <person name="Rivera-Millot A."/>
            <person name="Nakamura A."/>
            <person name="Vischer N."/>
            <person name="VanNieuwenhze M."/>
            <person name="Brun Y."/>
            <person name="Cava F."/>
            <person name="Bulgheresi S."/>
            <person name="Veyrier F."/>
        </authorList>
    </citation>
    <scope>NUCLEOTIDE SEQUENCE [LARGE SCALE GENOMIC DNA]</scope>
    <source>
        <strain evidence="6 7">SN4</strain>
    </source>
</reference>
<dbReference type="SUPFAM" id="SSF53474">
    <property type="entry name" value="alpha/beta-Hydrolases"/>
    <property type="match status" value="1"/>
</dbReference>
<accession>A0ABY4DX79</accession>
<proteinExistence type="predicted"/>
<dbReference type="Pfam" id="PF00326">
    <property type="entry name" value="Peptidase_S9"/>
    <property type="match status" value="1"/>
</dbReference>
<dbReference type="InterPro" id="IPR023302">
    <property type="entry name" value="Pept_S9A_N"/>
</dbReference>
<dbReference type="Proteomes" id="UP000832011">
    <property type="component" value="Chromosome"/>
</dbReference>
<sequence length="671" mass="74308">MNSDPYAQFENLDDPYVANYAHIAHQHTQEAFVDADTEAMAADMLAQIQNDKQIPFCQEHRARMYHHYQSADYSKGVYRVCTAASFRSGLPDWDILFAVGAFDEVLGDDVYLNHVTHCTLAPTRALLELSSGGGDAAYTLEFDLAAKTIVAGGFHFPQGKNHIAWRDENSVWVCPAWHEGQLTRSGYPREVWMLERGHGMDEATPVLQADADDMLVAACRYLDPQGRDLDVIEVAHDFYRKTYYWVDTDLQAQALKLPDTCDLIGYLGGQLLVWLKSDWQRANQRYASGSLLAVKLHKGELGQATVLFAPDAHSVLESVETTRQFVVMHVLRNVQSELRAQQFKQGAWHEANVPALPQGTIELVDQPYGGDVVYVAISDFTTPLSLLCVDFALQDVAVLRKQPKQFDAKNMRTQQLWAHSADGTAIPYFHVGTPNERPVATIVYVYGGFAVAELPHYLGLLGRHWLSLGYAFVVANVRGGGEFGPAWHQAAILKNKHKSVEDLLAVVHDIQERGLSTAAQIGLQGGSNGGLMVLAAMVDEPASVGAVVAEVPLADMLRYPHLSSGASWLAEFGDPHSDDEDMQRALYDLSPYHRIAHQRTYPATLLTTSLSDDRVHPAHAFKTYARLQQLEQASWLYCPEDGGHSGNSTQEELAAETALIMTFFAKQLAGD</sequence>
<evidence type="ECO:0000313" key="7">
    <source>
        <dbReference type="Proteomes" id="UP000832011"/>
    </source>
</evidence>
<dbReference type="PANTHER" id="PTHR42881">
    <property type="entry name" value="PROLYL ENDOPEPTIDASE"/>
    <property type="match status" value="1"/>
</dbReference>
<dbReference type="InterPro" id="IPR001375">
    <property type="entry name" value="Peptidase_S9_cat"/>
</dbReference>
<evidence type="ECO:0000256" key="3">
    <source>
        <dbReference type="ARBA" id="ARBA00022825"/>
    </source>
</evidence>
<dbReference type="Pfam" id="PF02897">
    <property type="entry name" value="Peptidase_S9_N"/>
    <property type="match status" value="1"/>
</dbReference>
<dbReference type="InterPro" id="IPR051167">
    <property type="entry name" value="Prolyl_oligopep/macrocyclase"/>
</dbReference>
<gene>
    <name evidence="6" type="ORF">LVJ82_11610</name>
</gene>
<dbReference type="Gene3D" id="3.40.50.1820">
    <property type="entry name" value="alpha/beta hydrolase"/>
    <property type="match status" value="1"/>
</dbReference>
<dbReference type="InterPro" id="IPR029058">
    <property type="entry name" value="AB_hydrolase_fold"/>
</dbReference>
<organism evidence="6 7">
    <name type="scientific">Vitreoscilla massiliensis</name>
    <dbReference type="NCBI Taxonomy" id="1689272"/>
    <lineage>
        <taxon>Bacteria</taxon>
        <taxon>Pseudomonadati</taxon>
        <taxon>Pseudomonadota</taxon>
        <taxon>Betaproteobacteria</taxon>
        <taxon>Neisseriales</taxon>
        <taxon>Neisseriaceae</taxon>
        <taxon>Vitreoscilla</taxon>
    </lineage>
</organism>
<dbReference type="EMBL" id="CP091511">
    <property type="protein sequence ID" value="UOO88133.1"/>
    <property type="molecule type" value="Genomic_DNA"/>
</dbReference>
<evidence type="ECO:0000313" key="6">
    <source>
        <dbReference type="EMBL" id="UOO88133.1"/>
    </source>
</evidence>
<dbReference type="Gene3D" id="2.130.10.120">
    <property type="entry name" value="Prolyl oligopeptidase, N-terminal domain"/>
    <property type="match status" value="1"/>
</dbReference>
<evidence type="ECO:0000259" key="5">
    <source>
        <dbReference type="Pfam" id="PF02897"/>
    </source>
</evidence>
<dbReference type="InterPro" id="IPR002470">
    <property type="entry name" value="Peptidase_S9A"/>
</dbReference>
<feature type="domain" description="Peptidase S9A N-terminal" evidence="5">
    <location>
        <begin position="3"/>
        <end position="401"/>
    </location>
</feature>
<feature type="domain" description="Peptidase S9 prolyl oligopeptidase catalytic" evidence="4">
    <location>
        <begin position="465"/>
        <end position="669"/>
    </location>
</feature>
<protein>
    <submittedName>
        <fullName evidence="6">Prolyl oligopeptidase family serine peptidase</fullName>
    </submittedName>
</protein>
<evidence type="ECO:0000256" key="2">
    <source>
        <dbReference type="ARBA" id="ARBA00022801"/>
    </source>
</evidence>
<dbReference type="PRINTS" id="PR00862">
    <property type="entry name" value="PROLIGOPTASE"/>
</dbReference>
<keyword evidence="1" id="KW-0645">Protease</keyword>
<dbReference type="PANTHER" id="PTHR42881:SF13">
    <property type="entry name" value="PROLYL ENDOPEPTIDASE"/>
    <property type="match status" value="1"/>
</dbReference>
<keyword evidence="7" id="KW-1185">Reference proteome</keyword>
<dbReference type="SUPFAM" id="SSF50993">
    <property type="entry name" value="Peptidase/esterase 'gauge' domain"/>
    <property type="match status" value="1"/>
</dbReference>
<keyword evidence="3" id="KW-0720">Serine protease</keyword>
<keyword evidence="2" id="KW-0378">Hydrolase</keyword>
<name>A0ABY4DX79_9NEIS</name>
<evidence type="ECO:0000259" key="4">
    <source>
        <dbReference type="Pfam" id="PF00326"/>
    </source>
</evidence>